<feature type="compositionally biased region" description="Basic residues" evidence="2">
    <location>
        <begin position="256"/>
        <end position="265"/>
    </location>
</feature>
<evidence type="ECO:0000256" key="1">
    <source>
        <dbReference type="SAM" id="Coils"/>
    </source>
</evidence>
<reference evidence="3 4" key="1">
    <citation type="submission" date="2018-04" db="EMBL/GenBank/DDBJ databases">
        <authorList>
            <person name="Vogel A."/>
        </authorList>
    </citation>
    <scope>NUCLEOTIDE SEQUENCE [LARGE SCALE GENOMIC DNA]</scope>
</reference>
<evidence type="ECO:0000256" key="2">
    <source>
        <dbReference type="SAM" id="MobiDB-lite"/>
    </source>
</evidence>
<sequence length="828" mass="93758">MKKTISKVSKIFNGSKKSKEDESVSSITPAQLGEMRGMIHRDYDVQEATGTTLERNIDISRRLVVHYESVRMGCRFSLHPLLVEICNRYAILLGQISSNSHESLFGFLARCHKRGIQPTLKLFLSFFRPHKYDSELGRGFVSFMARTDMQLLDSPVDKLDDWFRRFFVVIVLEDLPFPNAWREKEDKFPSHTFPPRDSELDGIYRLLLKNVHPVPQVLLFKDSYFQGLGYWVSPDIPLQEQSGNTTSSWVPPLRNARLRRGSRRSSRSDPSPEEDTEGEEAWSATGALSLVLVDKPPLSEEVVVEDVSEDDGLYDFPPGTLRGSSLIPGVPHTPFFGRGTSSSAQPMAPLGFHPQTSGTLPTGCATGSQGSLEPPHVQVARIGIPCSTESPWEYSPSSGCGGGDEAISQPQPSNILNFADSAAESIFGTPFGHGDVLLPGANIHQSFLETEELIRSSSFGKAIVPSSIRSTAVPDPSTQETGSSSSSQARHKRGRNSTPLPGSLVSAGPPMGTADDGFLTGQGSQPFPYAREAYQFTGYTSWVGRDFNNKLQEIQQLKRDHQDVIQSPAWPFMQEEYTRMADYVATSSAQRHSLRLLDRNAALSRELRDFKSRHSICVERPEYDRVLSENDQLHSDRERLAAKVGQRDLNRIHDLKEMEFLRRDLERQVREHELKLREEAELHRKRSEEELERTWRCRSEEEARKATEEVEQRWHLQHEETEHRLSQQVDELNLTLMEERRSARSSLDEARRLLENERLTYEGHMARMEADRISDYGRGFYRGGLEVQQKFYHGLEPYSDGLDPWLKFPGIPRPMGPEPSYLRSSPSP</sequence>
<dbReference type="AlphaFoldDB" id="A0A484KAW3"/>
<keyword evidence="4" id="KW-1185">Reference proteome</keyword>
<feature type="compositionally biased region" description="Acidic residues" evidence="2">
    <location>
        <begin position="271"/>
        <end position="280"/>
    </location>
</feature>
<organism evidence="3 4">
    <name type="scientific">Cuscuta campestris</name>
    <dbReference type="NCBI Taxonomy" id="132261"/>
    <lineage>
        <taxon>Eukaryota</taxon>
        <taxon>Viridiplantae</taxon>
        <taxon>Streptophyta</taxon>
        <taxon>Embryophyta</taxon>
        <taxon>Tracheophyta</taxon>
        <taxon>Spermatophyta</taxon>
        <taxon>Magnoliopsida</taxon>
        <taxon>eudicotyledons</taxon>
        <taxon>Gunneridae</taxon>
        <taxon>Pentapetalae</taxon>
        <taxon>asterids</taxon>
        <taxon>lamiids</taxon>
        <taxon>Solanales</taxon>
        <taxon>Convolvulaceae</taxon>
        <taxon>Cuscuteae</taxon>
        <taxon>Cuscuta</taxon>
        <taxon>Cuscuta subgen. Grammica</taxon>
        <taxon>Cuscuta sect. Cleistogrammica</taxon>
    </lineage>
</organism>
<feature type="region of interest" description="Disordered" evidence="2">
    <location>
        <begin position="467"/>
        <end position="522"/>
    </location>
</feature>
<protein>
    <submittedName>
        <fullName evidence="3">Uncharacterized protein</fullName>
    </submittedName>
</protein>
<gene>
    <name evidence="3" type="ORF">CCAM_LOCUS3774</name>
</gene>
<dbReference type="EMBL" id="OOIL02000215">
    <property type="protein sequence ID" value="VFQ61998.1"/>
    <property type="molecule type" value="Genomic_DNA"/>
</dbReference>
<evidence type="ECO:0000313" key="3">
    <source>
        <dbReference type="EMBL" id="VFQ61998.1"/>
    </source>
</evidence>
<name>A0A484KAW3_9ASTE</name>
<feature type="coiled-coil region" evidence="1">
    <location>
        <begin position="655"/>
        <end position="682"/>
    </location>
</feature>
<dbReference type="Proteomes" id="UP000595140">
    <property type="component" value="Unassembled WGS sequence"/>
</dbReference>
<accession>A0A484KAW3</accession>
<dbReference type="CDD" id="cd22249">
    <property type="entry name" value="UDM1_RNF168_RNF169-like"/>
    <property type="match status" value="1"/>
</dbReference>
<keyword evidence="1" id="KW-0175">Coiled coil</keyword>
<evidence type="ECO:0000313" key="4">
    <source>
        <dbReference type="Proteomes" id="UP000595140"/>
    </source>
</evidence>
<proteinExistence type="predicted"/>
<feature type="region of interest" description="Disordered" evidence="2">
    <location>
        <begin position="241"/>
        <end position="282"/>
    </location>
</feature>